<feature type="domain" description="NmrA-like" evidence="1">
    <location>
        <begin position="5"/>
        <end position="246"/>
    </location>
</feature>
<name>A0A367KUH5_RHIST</name>
<dbReference type="InterPro" id="IPR051604">
    <property type="entry name" value="Ergot_Alk_Oxidoreductase"/>
</dbReference>
<organism evidence="2 3">
    <name type="scientific">Rhizopus stolonifer</name>
    <name type="common">Rhizopus nigricans</name>
    <dbReference type="NCBI Taxonomy" id="4846"/>
    <lineage>
        <taxon>Eukaryota</taxon>
        <taxon>Fungi</taxon>
        <taxon>Fungi incertae sedis</taxon>
        <taxon>Mucoromycota</taxon>
        <taxon>Mucoromycotina</taxon>
        <taxon>Mucoromycetes</taxon>
        <taxon>Mucorales</taxon>
        <taxon>Mucorineae</taxon>
        <taxon>Rhizopodaceae</taxon>
        <taxon>Rhizopus</taxon>
    </lineage>
</organism>
<dbReference type="EMBL" id="PJQM01000364">
    <property type="protein sequence ID" value="RCI05532.1"/>
    <property type="molecule type" value="Genomic_DNA"/>
</dbReference>
<dbReference type="OrthoDB" id="10254221at2759"/>
<dbReference type="PANTHER" id="PTHR43162:SF1">
    <property type="entry name" value="PRESTALK A DIFFERENTIATION PROTEIN A"/>
    <property type="match status" value="1"/>
</dbReference>
<keyword evidence="3" id="KW-1185">Reference proteome</keyword>
<dbReference type="PANTHER" id="PTHR43162">
    <property type="match status" value="1"/>
</dbReference>
<dbReference type="Pfam" id="PF05368">
    <property type="entry name" value="NmrA"/>
    <property type="match status" value="1"/>
</dbReference>
<proteinExistence type="predicted"/>
<dbReference type="InterPro" id="IPR036291">
    <property type="entry name" value="NAD(P)-bd_dom_sf"/>
</dbReference>
<dbReference type="AlphaFoldDB" id="A0A367KUH5"/>
<dbReference type="SUPFAM" id="SSF51735">
    <property type="entry name" value="NAD(P)-binding Rossmann-fold domains"/>
    <property type="match status" value="1"/>
</dbReference>
<accession>A0A367KUH5</accession>
<evidence type="ECO:0000313" key="3">
    <source>
        <dbReference type="Proteomes" id="UP000253551"/>
    </source>
</evidence>
<sequence length="295" mass="32883">MSTSTERVFIIGGTGNVGSKTVNDLLAKNIPVTLYARQPEKVNKLFANNSLVQVVQGDYDDLAPLKEGLKGHTRLFLLIADLLKMVDLKKKISSWAYEAGVKQIVDISSVWASMPWRSTSIGASHYYAEKAIYEIPNRGAFVTLRPGRFMSNLFFFDGPKGDYVVDTLEENSTQGWISPNDIGAVAAVVLSEPVEKHADLVYELSGDLVTPAQRTQYLSRAIGREFTYKKISPKEKYDAIMSIDHFNHAFAYTLAASLSSFDIQHHHISDGIIILLGREPETLEKFIFDNKAAFK</sequence>
<evidence type="ECO:0000259" key="1">
    <source>
        <dbReference type="Pfam" id="PF05368"/>
    </source>
</evidence>
<dbReference type="Proteomes" id="UP000253551">
    <property type="component" value="Unassembled WGS sequence"/>
</dbReference>
<comment type="caution">
    <text evidence="2">The sequence shown here is derived from an EMBL/GenBank/DDBJ whole genome shotgun (WGS) entry which is preliminary data.</text>
</comment>
<protein>
    <recommendedName>
        <fullName evidence="1">NmrA-like domain-containing protein</fullName>
    </recommendedName>
</protein>
<dbReference type="Gene3D" id="3.90.25.10">
    <property type="entry name" value="UDP-galactose 4-epimerase, domain 1"/>
    <property type="match status" value="1"/>
</dbReference>
<gene>
    <name evidence="2" type="ORF">CU098_008220</name>
</gene>
<dbReference type="Gene3D" id="3.40.50.720">
    <property type="entry name" value="NAD(P)-binding Rossmann-like Domain"/>
    <property type="match status" value="1"/>
</dbReference>
<dbReference type="InterPro" id="IPR008030">
    <property type="entry name" value="NmrA-like"/>
</dbReference>
<evidence type="ECO:0000313" key="2">
    <source>
        <dbReference type="EMBL" id="RCI05532.1"/>
    </source>
</evidence>
<dbReference type="STRING" id="4846.A0A367KUH5"/>
<reference evidence="2 3" key="1">
    <citation type="journal article" date="2018" name="G3 (Bethesda)">
        <title>Phylogenetic and Phylogenomic Definition of Rhizopus Species.</title>
        <authorList>
            <person name="Gryganskyi A.P."/>
            <person name="Golan J."/>
            <person name="Dolatabadi S."/>
            <person name="Mondo S."/>
            <person name="Robb S."/>
            <person name="Idnurm A."/>
            <person name="Muszewska A."/>
            <person name="Steczkiewicz K."/>
            <person name="Masonjones S."/>
            <person name="Liao H.L."/>
            <person name="Gajdeczka M.T."/>
            <person name="Anike F."/>
            <person name="Vuek A."/>
            <person name="Anishchenko I.M."/>
            <person name="Voigt K."/>
            <person name="de Hoog G.S."/>
            <person name="Smith M.E."/>
            <person name="Heitman J."/>
            <person name="Vilgalys R."/>
            <person name="Stajich J.E."/>
        </authorList>
    </citation>
    <scope>NUCLEOTIDE SEQUENCE [LARGE SCALE GENOMIC DNA]</scope>
    <source>
        <strain evidence="2 3">LSU 92-RS-03</strain>
    </source>
</reference>